<dbReference type="RefSeq" id="XP_007335059.1">
    <property type="nucleotide sequence ID" value="XM_007334997.1"/>
</dbReference>
<dbReference type="GeneID" id="18829784"/>
<dbReference type="PANTHER" id="PTHR46579">
    <property type="entry name" value="F5/8 TYPE C DOMAIN-CONTAINING PROTEIN-RELATED"/>
    <property type="match status" value="1"/>
</dbReference>
<evidence type="ECO:0008006" key="3">
    <source>
        <dbReference type="Google" id="ProtNLM"/>
    </source>
</evidence>
<keyword evidence="2" id="KW-1185">Reference proteome</keyword>
<organism evidence="1 2">
    <name type="scientific">Agaricus bisporus var. burnettii (strain JB137-S8 / ATCC MYA-4627 / FGSC 10392)</name>
    <name type="common">White button mushroom</name>
    <dbReference type="NCBI Taxonomy" id="597362"/>
    <lineage>
        <taxon>Eukaryota</taxon>
        <taxon>Fungi</taxon>
        <taxon>Dikarya</taxon>
        <taxon>Basidiomycota</taxon>
        <taxon>Agaricomycotina</taxon>
        <taxon>Agaricomycetes</taxon>
        <taxon>Agaricomycetidae</taxon>
        <taxon>Agaricales</taxon>
        <taxon>Agaricineae</taxon>
        <taxon>Agaricaceae</taxon>
        <taxon>Agaricus</taxon>
    </lineage>
</organism>
<evidence type="ECO:0000313" key="2">
    <source>
        <dbReference type="Proteomes" id="UP000008493"/>
    </source>
</evidence>
<dbReference type="Proteomes" id="UP000008493">
    <property type="component" value="Unassembled WGS sequence"/>
</dbReference>
<feature type="non-terminal residue" evidence="1">
    <location>
        <position position="1"/>
    </location>
</feature>
<dbReference type="AlphaFoldDB" id="K5XIM8"/>
<reference evidence="2" key="1">
    <citation type="journal article" date="2012" name="Proc. Natl. Acad. Sci. U.S.A.">
        <title>Genome sequence of the button mushroom Agaricus bisporus reveals mechanisms governing adaptation to a humic-rich ecological niche.</title>
        <authorList>
            <person name="Morin E."/>
            <person name="Kohler A."/>
            <person name="Baker A.R."/>
            <person name="Foulongne-Oriol M."/>
            <person name="Lombard V."/>
            <person name="Nagy L.G."/>
            <person name="Ohm R.A."/>
            <person name="Patyshakuliyeva A."/>
            <person name="Brun A."/>
            <person name="Aerts A.L."/>
            <person name="Bailey A.M."/>
            <person name="Billette C."/>
            <person name="Coutinho P.M."/>
            <person name="Deakin G."/>
            <person name="Doddapaneni H."/>
            <person name="Floudas D."/>
            <person name="Grimwood J."/>
            <person name="Hilden K."/>
            <person name="Kuees U."/>
            <person name="LaButti K.M."/>
            <person name="Lapidus A."/>
            <person name="Lindquist E.A."/>
            <person name="Lucas S.M."/>
            <person name="Murat C."/>
            <person name="Riley R.W."/>
            <person name="Salamov A.A."/>
            <person name="Schmutz J."/>
            <person name="Subramanian V."/>
            <person name="Woesten H.A.B."/>
            <person name="Xu J."/>
            <person name="Eastwood D.C."/>
            <person name="Foster G.D."/>
            <person name="Sonnenberg A.S."/>
            <person name="Cullen D."/>
            <person name="de Vries R.P."/>
            <person name="Lundell T."/>
            <person name="Hibbett D.S."/>
            <person name="Henrissat B."/>
            <person name="Burton K.S."/>
            <person name="Kerrigan R.W."/>
            <person name="Challen M.P."/>
            <person name="Grigoriev I.V."/>
            <person name="Martin F."/>
        </authorList>
    </citation>
    <scope>NUCLEOTIDE SEQUENCE [LARGE SCALE GENOMIC DNA]</scope>
    <source>
        <strain evidence="2">JB137-S8 / ATCC MYA-4627 / FGSC 10392</strain>
    </source>
</reference>
<proteinExistence type="predicted"/>
<sequence length="804" mass="91818">DLLLLRKYILKTEQHLTEKTFALLRAVFPTSPHSTLKVTKSRVQELSGFQAKYYSCCINSCVCYVGLYKDLTECPYCHEAARDAKGKPRQVFAYLPLVPRLQAMTSSPHHAEKMRYRGDFQHEPGKVRDVFDGSHYRSLLNKTVSTKNSEDPQPPFCHFSDKRDIALGLSTDGFAPFKQRNKTCWPIILFNYNLPPDIRFQKRYCISLGTIPGPKKPSDMDSFLWPLVQELHQLANGVKTFDPANQSLFLLHAYLIIIFGDIPAMAMIMRMKGANGISPCRICNIKAVRGGGSNTYYVPLRRDAIPNADPKRYDSSALPIRNHDELMAQATEVENAQNKAARERLAKEHGIKGSPILGAVSSIVFPASFPFDFMHVIWENLIPNLILLWTGVFKDLDHQHQDYVIEPRVWNDIGTATAAAKATIPSAFGAPVPNIATHRSQMTSEMYSNWTLFIAPIVLQGRFKKDKYYKHFIKLVHLLKSCLAFEFTEDDIAHLDDGFRKWVQDYEKLYYQHDPRRLSTCPLTIHALLHIAWGIRVAGPVWTYWAYPMERHCNSLLPSIKSRRHPYASINAFVAATAQVDQIRLKYNLFRELTLSVDEEHGETTSAHVLTHHSYPSYKLCPPKRVELVPPSLRAKIYATLATRFNTTKAAVEGTINLDQPILQYGTVVRLEGDSMKAADLSSSREDGRDATHIKYVQLVDRHARCSRREAEFDEQEFYGQLKRILVLELPPLPRFSLNTPTTIFFAVVQRLNTVAEHNNIYYRDVGPIEVIDLNTVECLVGRVWDQNLWAIVDRSYTRTINFD</sequence>
<accession>K5XIM8</accession>
<protein>
    <recommendedName>
        <fullName evidence="3">Transposase family Tnp2 protein</fullName>
    </recommendedName>
</protein>
<dbReference type="EMBL" id="JH971509">
    <property type="protein sequence ID" value="EKM74305.1"/>
    <property type="molecule type" value="Genomic_DNA"/>
</dbReference>
<dbReference type="Pfam" id="PF02992">
    <property type="entry name" value="Transposase_21"/>
    <property type="match status" value="1"/>
</dbReference>
<gene>
    <name evidence="1" type="ORF">AGABI1DRAFT_48245</name>
</gene>
<dbReference type="HOGENOM" id="CLU_009141_0_0_1"/>
<dbReference type="KEGG" id="abp:AGABI1DRAFT48245"/>
<name>K5XIM8_AGABU</name>
<evidence type="ECO:0000313" key="1">
    <source>
        <dbReference type="EMBL" id="EKM74305.1"/>
    </source>
</evidence>
<dbReference type="InterPro" id="IPR004242">
    <property type="entry name" value="Transposase_21"/>
</dbReference>
<dbReference type="PANTHER" id="PTHR46579:SF1">
    <property type="entry name" value="F5_8 TYPE C DOMAIN-CONTAINING PROTEIN"/>
    <property type="match status" value="1"/>
</dbReference>
<dbReference type="eggNOG" id="ENOG502SV4Z">
    <property type="taxonomic scope" value="Eukaryota"/>
</dbReference>
<dbReference type="InParanoid" id="K5XIM8"/>
<dbReference type="OrthoDB" id="2404451at2759"/>
<dbReference type="OMA" id="RDATHIK"/>